<evidence type="ECO:0000313" key="3">
    <source>
        <dbReference type="Proteomes" id="UP000732193"/>
    </source>
</evidence>
<dbReference type="InterPro" id="IPR039422">
    <property type="entry name" value="MarR/SlyA-like"/>
</dbReference>
<accession>A0AAE3B725</accession>
<dbReference type="Proteomes" id="UP000732193">
    <property type="component" value="Unassembled WGS sequence"/>
</dbReference>
<dbReference type="SMART" id="SM00347">
    <property type="entry name" value="HTH_MARR"/>
    <property type="match status" value="1"/>
</dbReference>
<dbReference type="InterPro" id="IPR000835">
    <property type="entry name" value="HTH_MarR-typ"/>
</dbReference>
<protein>
    <submittedName>
        <fullName evidence="2">Winged helix-turn-helix transcriptional regulator</fullName>
    </submittedName>
</protein>
<dbReference type="SUPFAM" id="SSF46785">
    <property type="entry name" value="Winged helix' DNA-binding domain"/>
    <property type="match status" value="1"/>
</dbReference>
<reference evidence="2 3" key="1">
    <citation type="submission" date="2021-01" db="EMBL/GenBank/DDBJ databases">
        <title>Diatom-associated Roseobacters Show Island Model of Population Structure.</title>
        <authorList>
            <person name="Qu L."/>
            <person name="Feng X."/>
            <person name="Chen Y."/>
            <person name="Li L."/>
            <person name="Wang X."/>
            <person name="Hu Z."/>
            <person name="Wang H."/>
            <person name="Luo H."/>
        </authorList>
    </citation>
    <scope>NUCLEOTIDE SEQUENCE [LARGE SCALE GENOMIC DNA]</scope>
    <source>
        <strain evidence="2 3">TR60-84</strain>
    </source>
</reference>
<organism evidence="2 3">
    <name type="scientific">Sulfitobacter geojensis</name>
    <dbReference type="NCBI Taxonomy" id="1342299"/>
    <lineage>
        <taxon>Bacteria</taxon>
        <taxon>Pseudomonadati</taxon>
        <taxon>Pseudomonadota</taxon>
        <taxon>Alphaproteobacteria</taxon>
        <taxon>Rhodobacterales</taxon>
        <taxon>Roseobacteraceae</taxon>
        <taxon>Sulfitobacter</taxon>
    </lineage>
</organism>
<evidence type="ECO:0000259" key="1">
    <source>
        <dbReference type="PROSITE" id="PS50995"/>
    </source>
</evidence>
<dbReference type="EMBL" id="JAFBRM010000003">
    <property type="protein sequence ID" value="MBM1714867.1"/>
    <property type="molecule type" value="Genomic_DNA"/>
</dbReference>
<gene>
    <name evidence="2" type="ORF">JQV55_14955</name>
</gene>
<dbReference type="Gene3D" id="1.10.10.10">
    <property type="entry name" value="Winged helix-like DNA-binding domain superfamily/Winged helix DNA-binding domain"/>
    <property type="match status" value="1"/>
</dbReference>
<feature type="domain" description="HTH marR-type" evidence="1">
    <location>
        <begin position="25"/>
        <end position="158"/>
    </location>
</feature>
<dbReference type="InterPro" id="IPR036388">
    <property type="entry name" value="WH-like_DNA-bd_sf"/>
</dbReference>
<dbReference type="RefSeq" id="WP_025046058.1">
    <property type="nucleotide sequence ID" value="NZ_CANKZB010000001.1"/>
</dbReference>
<dbReference type="PROSITE" id="PS50995">
    <property type="entry name" value="HTH_MARR_2"/>
    <property type="match status" value="1"/>
</dbReference>
<dbReference type="PANTHER" id="PTHR33164">
    <property type="entry name" value="TRANSCRIPTIONAL REGULATOR, MARR FAMILY"/>
    <property type="match status" value="1"/>
</dbReference>
<dbReference type="GO" id="GO:0006950">
    <property type="term" value="P:response to stress"/>
    <property type="evidence" value="ECO:0007669"/>
    <property type="project" value="TreeGrafter"/>
</dbReference>
<evidence type="ECO:0000313" key="2">
    <source>
        <dbReference type="EMBL" id="MBM1714867.1"/>
    </source>
</evidence>
<sequence length="174" mass="19624">MSDDFQVGLDGLDAVRKHPDVRSIEDVITFRLQRLVAIGERAGHDWSQRMFDLSLNEWRLLALVKGRAPARAGGLADLLVMDKSQTSRVTKSLLNKGLIRSFPDPDDGRAVALEPTPEGVVLYRRVFAEVMRSNERVLDVLTHQEVQMLDEILGKLIEHSSDLLEARMGRPLNR</sequence>
<dbReference type="InterPro" id="IPR036390">
    <property type="entry name" value="WH_DNA-bd_sf"/>
</dbReference>
<proteinExistence type="predicted"/>
<dbReference type="PANTHER" id="PTHR33164:SF95">
    <property type="entry name" value="TRANSCRIPTIONAL REGULATOR"/>
    <property type="match status" value="1"/>
</dbReference>
<comment type="caution">
    <text evidence="2">The sequence shown here is derived from an EMBL/GenBank/DDBJ whole genome shotgun (WGS) entry which is preliminary data.</text>
</comment>
<dbReference type="GO" id="GO:0003700">
    <property type="term" value="F:DNA-binding transcription factor activity"/>
    <property type="evidence" value="ECO:0007669"/>
    <property type="project" value="InterPro"/>
</dbReference>
<name>A0AAE3B725_9RHOB</name>
<dbReference type="AlphaFoldDB" id="A0AAE3B725"/>
<dbReference type="Pfam" id="PF01047">
    <property type="entry name" value="MarR"/>
    <property type="match status" value="1"/>
</dbReference>
<keyword evidence="3" id="KW-1185">Reference proteome</keyword>
<dbReference type="GeneID" id="93914099"/>
<dbReference type="PRINTS" id="PR00598">
    <property type="entry name" value="HTHMARR"/>
</dbReference>